<dbReference type="AlphaFoldDB" id="A0A9Q0S2F3"/>
<name>A0A9Q0S2F3_9DIPT</name>
<gene>
    <name evidence="2" type="ORF">Bhyg_07005</name>
</gene>
<keyword evidence="3" id="KW-1185">Reference proteome</keyword>
<feature type="chain" id="PRO_5040452631" evidence="1">
    <location>
        <begin position="19"/>
        <end position="206"/>
    </location>
</feature>
<keyword evidence="1" id="KW-0732">Signal</keyword>
<dbReference type="Proteomes" id="UP001151699">
    <property type="component" value="Chromosome B"/>
</dbReference>
<proteinExistence type="predicted"/>
<protein>
    <submittedName>
        <fullName evidence="2">Uncharacterized protein</fullName>
    </submittedName>
</protein>
<accession>A0A9Q0S2F3</accession>
<organism evidence="2 3">
    <name type="scientific">Pseudolycoriella hygida</name>
    <dbReference type="NCBI Taxonomy" id="35572"/>
    <lineage>
        <taxon>Eukaryota</taxon>
        <taxon>Metazoa</taxon>
        <taxon>Ecdysozoa</taxon>
        <taxon>Arthropoda</taxon>
        <taxon>Hexapoda</taxon>
        <taxon>Insecta</taxon>
        <taxon>Pterygota</taxon>
        <taxon>Neoptera</taxon>
        <taxon>Endopterygota</taxon>
        <taxon>Diptera</taxon>
        <taxon>Nematocera</taxon>
        <taxon>Sciaroidea</taxon>
        <taxon>Sciaridae</taxon>
        <taxon>Pseudolycoriella</taxon>
    </lineage>
</organism>
<feature type="signal peptide" evidence="1">
    <location>
        <begin position="1"/>
        <end position="18"/>
    </location>
</feature>
<reference evidence="2" key="1">
    <citation type="submission" date="2022-07" db="EMBL/GenBank/DDBJ databases">
        <authorList>
            <person name="Trinca V."/>
            <person name="Uliana J.V.C."/>
            <person name="Torres T.T."/>
            <person name="Ward R.J."/>
            <person name="Monesi N."/>
        </authorList>
    </citation>
    <scope>NUCLEOTIDE SEQUENCE</scope>
    <source>
        <strain evidence="2">HSMRA1968</strain>
        <tissue evidence="2">Whole embryos</tissue>
    </source>
</reference>
<sequence>MKYFIFLFLLAIISEITIQSVVEAGQQLNNFECFEGRPLSKVIAFNGGSTDGVIVLVALRRRSSKKYKKLVQSTTEKAVKVTTEEVIKVRTEEDVPITTEEVIEVTTKKTEILTTQKMVRVTTEKPVKVVPSTTSDPPKVTQEYKILSRLRKNQIRNEDTKDPLWIARKRVTRPPKIFSSRKPVVVDEEDYSSRRARYLFSQRLGK</sequence>
<evidence type="ECO:0000256" key="1">
    <source>
        <dbReference type="SAM" id="SignalP"/>
    </source>
</evidence>
<comment type="caution">
    <text evidence="2">The sequence shown here is derived from an EMBL/GenBank/DDBJ whole genome shotgun (WGS) entry which is preliminary data.</text>
</comment>
<evidence type="ECO:0000313" key="3">
    <source>
        <dbReference type="Proteomes" id="UP001151699"/>
    </source>
</evidence>
<evidence type="ECO:0000313" key="2">
    <source>
        <dbReference type="EMBL" id="KAJ6642059.1"/>
    </source>
</evidence>
<dbReference type="OrthoDB" id="7787234at2759"/>
<dbReference type="EMBL" id="WJQU01000002">
    <property type="protein sequence ID" value="KAJ6642059.1"/>
    <property type="molecule type" value="Genomic_DNA"/>
</dbReference>